<proteinExistence type="predicted"/>
<evidence type="ECO:0000313" key="4">
    <source>
        <dbReference type="Proteomes" id="UP000679307"/>
    </source>
</evidence>
<dbReference type="PANTHER" id="PTHR43649">
    <property type="entry name" value="ARABINOSE-BINDING PROTEIN-RELATED"/>
    <property type="match status" value="1"/>
</dbReference>
<feature type="signal peptide" evidence="2">
    <location>
        <begin position="1"/>
        <end position="30"/>
    </location>
</feature>
<dbReference type="PROSITE" id="PS51257">
    <property type="entry name" value="PROKAR_LIPOPROTEIN"/>
    <property type="match status" value="1"/>
</dbReference>
<evidence type="ECO:0000256" key="1">
    <source>
        <dbReference type="SAM" id="MobiDB-lite"/>
    </source>
</evidence>
<reference evidence="3 4" key="1">
    <citation type="submission" date="2021-05" db="EMBL/GenBank/DDBJ databases">
        <title>Complete genome of Nocardioides aquaticus KCTC 9944T isolated from meromictic and hypersaline Ekho Lake, Antarctica.</title>
        <authorList>
            <person name="Hwang K."/>
            <person name="Kim K.M."/>
            <person name="Choe H."/>
        </authorList>
    </citation>
    <scope>NUCLEOTIDE SEQUENCE [LARGE SCALE GENOMIC DNA]</scope>
    <source>
        <strain evidence="3 4">KCTC 9944</strain>
    </source>
</reference>
<dbReference type="EMBL" id="CP075371">
    <property type="protein sequence ID" value="QVT81414.1"/>
    <property type="molecule type" value="Genomic_DNA"/>
</dbReference>
<dbReference type="PANTHER" id="PTHR43649:SF12">
    <property type="entry name" value="DIACETYLCHITOBIOSE BINDING PROTEIN DASA"/>
    <property type="match status" value="1"/>
</dbReference>
<dbReference type="SUPFAM" id="SSF53850">
    <property type="entry name" value="Periplasmic binding protein-like II"/>
    <property type="match status" value="1"/>
</dbReference>
<sequence length="479" mass="51995">MSVHRHGRRPRTAVAALAVAAVLATTACQADPAPDEGPGDPGERASSSPSTAAPEPEEVELTFGVFGPDAETASFERVVESYNAAATATTVKLRTYPNRAALMEDLGTPRAPDAYLASRQDLDQIVAEGWNTPLLELLDERGVDYGDGYSRDALLSFSVDDDLQCMPYGISPTVVYYNTDLINFEDMRERDLPVPPTDLRGWNLEMFAAAADEATRPRLGTRGVHVEPTLRGLAPFVYSGAGQLFDDEDEPTSLVLEDDDAREALNQTLALLRDPQVTLSGRQLRRASALEWFERGRLGMITGTRALTPELRDVDGLDFDVMPMPLIDDQVSVGDMTGLCISADNENLARTADVLVSLIDDEAVAEVAEEGYLVPANLGVALTEEFLQPLQMPRNANIFNTSVRDLVVNDLLSPDSPLSQAVQPAVRDLFTVPVLDDLEARTTLIDTVSRSVLDPDYPPASELPTELPSEGEAPEDLEQ</sequence>
<keyword evidence="2" id="KW-0732">Signal</keyword>
<evidence type="ECO:0008006" key="5">
    <source>
        <dbReference type="Google" id="ProtNLM"/>
    </source>
</evidence>
<dbReference type="Pfam" id="PF13416">
    <property type="entry name" value="SBP_bac_8"/>
    <property type="match status" value="1"/>
</dbReference>
<name>A0ABX8ELL6_9ACTN</name>
<evidence type="ECO:0000256" key="2">
    <source>
        <dbReference type="SAM" id="SignalP"/>
    </source>
</evidence>
<gene>
    <name evidence="3" type="ORF">ENKNEFLB_03824</name>
</gene>
<feature type="chain" id="PRO_5045659418" description="Extracellular solute-binding protein" evidence="2">
    <location>
        <begin position="31"/>
        <end position="479"/>
    </location>
</feature>
<keyword evidence="4" id="KW-1185">Reference proteome</keyword>
<protein>
    <recommendedName>
        <fullName evidence="5">Extracellular solute-binding protein</fullName>
    </recommendedName>
</protein>
<accession>A0ABX8ELL6</accession>
<dbReference type="InterPro" id="IPR050490">
    <property type="entry name" value="Bact_solute-bd_prot1"/>
</dbReference>
<dbReference type="RefSeq" id="WP_214056791.1">
    <property type="nucleotide sequence ID" value="NZ_BAAAHS010000011.1"/>
</dbReference>
<organism evidence="3 4">
    <name type="scientific">Nocardioides aquaticus</name>
    <dbReference type="NCBI Taxonomy" id="160826"/>
    <lineage>
        <taxon>Bacteria</taxon>
        <taxon>Bacillati</taxon>
        <taxon>Actinomycetota</taxon>
        <taxon>Actinomycetes</taxon>
        <taxon>Propionibacteriales</taxon>
        <taxon>Nocardioidaceae</taxon>
        <taxon>Nocardioides</taxon>
    </lineage>
</organism>
<feature type="region of interest" description="Disordered" evidence="1">
    <location>
        <begin position="451"/>
        <end position="479"/>
    </location>
</feature>
<dbReference type="Proteomes" id="UP000679307">
    <property type="component" value="Chromosome"/>
</dbReference>
<feature type="compositionally biased region" description="Low complexity" evidence="1">
    <location>
        <begin position="45"/>
        <end position="54"/>
    </location>
</feature>
<evidence type="ECO:0000313" key="3">
    <source>
        <dbReference type="EMBL" id="QVT81414.1"/>
    </source>
</evidence>
<feature type="region of interest" description="Disordered" evidence="1">
    <location>
        <begin position="29"/>
        <end position="57"/>
    </location>
</feature>
<dbReference type="Gene3D" id="3.40.190.10">
    <property type="entry name" value="Periplasmic binding protein-like II"/>
    <property type="match status" value="1"/>
</dbReference>
<dbReference type="InterPro" id="IPR006059">
    <property type="entry name" value="SBP"/>
</dbReference>